<accession>A0A562RWK8</accession>
<proteinExistence type="predicted"/>
<dbReference type="AlphaFoldDB" id="A0A562RWK8"/>
<evidence type="ECO:0000313" key="2">
    <source>
        <dbReference type="Proteomes" id="UP000316291"/>
    </source>
</evidence>
<dbReference type="OrthoDB" id="8086769at2"/>
<comment type="caution">
    <text evidence="1">The sequence shown here is derived from an EMBL/GenBank/DDBJ whole genome shotgun (WGS) entry which is preliminary data.</text>
</comment>
<evidence type="ECO:0000313" key="1">
    <source>
        <dbReference type="EMBL" id="TWI73418.1"/>
    </source>
</evidence>
<name>A0A562RWK8_9BRAD</name>
<organism evidence="1 2">
    <name type="scientific">Bradyrhizobium huanghuaihaiense</name>
    <dbReference type="NCBI Taxonomy" id="990078"/>
    <lineage>
        <taxon>Bacteria</taxon>
        <taxon>Pseudomonadati</taxon>
        <taxon>Pseudomonadota</taxon>
        <taxon>Alphaproteobacteria</taxon>
        <taxon>Hyphomicrobiales</taxon>
        <taxon>Nitrobacteraceae</taxon>
        <taxon>Bradyrhizobium</taxon>
    </lineage>
</organism>
<dbReference type="Proteomes" id="UP000316291">
    <property type="component" value="Unassembled WGS sequence"/>
</dbReference>
<protein>
    <submittedName>
        <fullName evidence="1">Uncharacterized protein</fullName>
    </submittedName>
</protein>
<dbReference type="EMBL" id="VLLA01000003">
    <property type="protein sequence ID" value="TWI73418.1"/>
    <property type="molecule type" value="Genomic_DNA"/>
</dbReference>
<reference evidence="1 2" key="1">
    <citation type="journal article" date="2015" name="Stand. Genomic Sci.">
        <title>Genomic Encyclopedia of Bacterial and Archaeal Type Strains, Phase III: the genomes of soil and plant-associated and newly described type strains.</title>
        <authorList>
            <person name="Whitman W.B."/>
            <person name="Woyke T."/>
            <person name="Klenk H.P."/>
            <person name="Zhou Y."/>
            <person name="Lilburn T.G."/>
            <person name="Beck B.J."/>
            <person name="De Vos P."/>
            <person name="Vandamme P."/>
            <person name="Eisen J.A."/>
            <person name="Garrity G."/>
            <person name="Hugenholtz P."/>
            <person name="Kyrpides N.C."/>
        </authorList>
    </citation>
    <scope>NUCLEOTIDE SEQUENCE [LARGE SCALE GENOMIC DNA]</scope>
    <source>
        <strain evidence="1 2">CGMCC 1.10948</strain>
    </source>
</reference>
<keyword evidence="2" id="KW-1185">Reference proteome</keyword>
<gene>
    <name evidence="1" type="ORF">IQ16_01554</name>
</gene>
<dbReference type="RefSeq" id="WP_026312691.1">
    <property type="nucleotide sequence ID" value="NZ_VLLA01000003.1"/>
</dbReference>
<sequence>MLEEKLKEAIIGELERQAADRPQALKLQGASEANRSEELVVNGKIDLAALVMVIAGSVAGGP</sequence>